<evidence type="ECO:0000313" key="3">
    <source>
        <dbReference type="Proteomes" id="UP000295087"/>
    </source>
</evidence>
<evidence type="ECO:0000256" key="1">
    <source>
        <dbReference type="SAM" id="Phobius"/>
    </source>
</evidence>
<dbReference type="InterPro" id="IPR025363">
    <property type="entry name" value="DUF4267"/>
</dbReference>
<evidence type="ECO:0000313" key="2">
    <source>
        <dbReference type="EMBL" id="TDP32821.1"/>
    </source>
</evidence>
<dbReference type="EMBL" id="SNXK01000005">
    <property type="protein sequence ID" value="TDP32821.1"/>
    <property type="molecule type" value="Genomic_DNA"/>
</dbReference>
<feature type="transmembrane region" description="Helical" evidence="1">
    <location>
        <begin position="118"/>
        <end position="140"/>
    </location>
</feature>
<dbReference type="Proteomes" id="UP000295087">
    <property type="component" value="Unassembled WGS sequence"/>
</dbReference>
<feature type="transmembrane region" description="Helical" evidence="1">
    <location>
        <begin position="21"/>
        <end position="45"/>
    </location>
</feature>
<accession>A0A4R6P5J6</accession>
<organism evidence="2 3">
    <name type="scientific">Nocardia ignorata</name>
    <dbReference type="NCBI Taxonomy" id="145285"/>
    <lineage>
        <taxon>Bacteria</taxon>
        <taxon>Bacillati</taxon>
        <taxon>Actinomycetota</taxon>
        <taxon>Actinomycetes</taxon>
        <taxon>Mycobacteriales</taxon>
        <taxon>Nocardiaceae</taxon>
        <taxon>Nocardia</taxon>
    </lineage>
</organism>
<dbReference type="RefSeq" id="WP_166655794.1">
    <property type="nucleotide sequence ID" value="NZ_SNXK01000005.1"/>
</dbReference>
<sequence length="147" mass="15423">MSISTQGTRIGTVGRKVVTRYRITTVMAVICAAAPLYFGLSFLLAPESSPAGFGITPWPTGNADGYFVVKGVRDISIAAVAFLVLALGHRRVLGWIVLINAVIPFGDAMAVVTHGGTVTTALSVHISAMLFLVLTAALLLTERPARA</sequence>
<gene>
    <name evidence="2" type="ORF">DFR75_10559</name>
</gene>
<protein>
    <submittedName>
        <fullName evidence="2">Uncharacterized protein DUF4267</fullName>
    </submittedName>
</protein>
<name>A0A4R6P5J6_NOCIG</name>
<dbReference type="AlphaFoldDB" id="A0A4R6P5J6"/>
<dbReference type="Pfam" id="PF14087">
    <property type="entry name" value="DUF4267"/>
    <property type="match status" value="1"/>
</dbReference>
<feature type="transmembrane region" description="Helical" evidence="1">
    <location>
        <begin position="65"/>
        <end position="85"/>
    </location>
</feature>
<keyword evidence="3" id="KW-1185">Reference proteome</keyword>
<keyword evidence="1" id="KW-0472">Membrane</keyword>
<reference evidence="2 3" key="1">
    <citation type="submission" date="2019-03" db="EMBL/GenBank/DDBJ databases">
        <title>Genomic Encyclopedia of Type Strains, Phase IV (KMG-IV): sequencing the most valuable type-strain genomes for metagenomic binning, comparative biology and taxonomic classification.</title>
        <authorList>
            <person name="Goeker M."/>
        </authorList>
    </citation>
    <scope>NUCLEOTIDE SEQUENCE [LARGE SCALE GENOMIC DNA]</scope>
    <source>
        <strain evidence="2 3">DSM 44496</strain>
    </source>
</reference>
<feature type="transmembrane region" description="Helical" evidence="1">
    <location>
        <begin position="92"/>
        <end position="112"/>
    </location>
</feature>
<keyword evidence="1" id="KW-0812">Transmembrane</keyword>
<proteinExistence type="predicted"/>
<keyword evidence="1" id="KW-1133">Transmembrane helix</keyword>
<comment type="caution">
    <text evidence="2">The sequence shown here is derived from an EMBL/GenBank/DDBJ whole genome shotgun (WGS) entry which is preliminary data.</text>
</comment>